<name>A0A420XEC9_9PAST</name>
<dbReference type="Gene3D" id="3.30.1890.10">
    <property type="entry name" value="FepE-like"/>
    <property type="match status" value="1"/>
</dbReference>
<dbReference type="Proteomes" id="UP000280099">
    <property type="component" value="Unassembled WGS sequence"/>
</dbReference>
<dbReference type="AlphaFoldDB" id="A0A420XEC9"/>
<protein>
    <submittedName>
        <fullName evidence="2">Lipopolysaccharide biosynthesis protein WzzE</fullName>
    </submittedName>
</protein>
<keyword evidence="1" id="KW-1133">Transmembrane helix</keyword>
<keyword evidence="1" id="KW-0472">Membrane</keyword>
<sequence length="277" mass="31268">MTEQQTTHQPRSRVAIFFRSLFLLILFIIIGGGIGWGIAATQPVQWKVTAKFEPPKVVNLGNYYDLASTYLLLQGSSVSLELVDKMLGDESYSEFKRSLTSSDILQQFLLQNESVNKLAKDHKASIEAMAQELIGKFQFKEKENTVSFLFDDAELAFQILNEYIQFVTIQTRSVLNGELIAKWRVLFQQVKLASETNLGPIQQGTQVAQQDWSGKLTLMRSVQPLDDQLVPYRFVQSPMTPSSPYSPDKLLWAIIGALGGLLFGLFVISISSFFRQR</sequence>
<feature type="transmembrane region" description="Helical" evidence="1">
    <location>
        <begin position="21"/>
        <end position="39"/>
    </location>
</feature>
<evidence type="ECO:0000313" key="2">
    <source>
        <dbReference type="EMBL" id="RKR70503.1"/>
    </source>
</evidence>
<comment type="caution">
    <text evidence="2">The sequence shown here is derived from an EMBL/GenBank/DDBJ whole genome shotgun (WGS) entry which is preliminary data.</text>
</comment>
<keyword evidence="3" id="KW-1185">Reference proteome</keyword>
<gene>
    <name evidence="2" type="ORF">DES31_1947</name>
</gene>
<dbReference type="EMBL" id="RBJC01000012">
    <property type="protein sequence ID" value="RKR70503.1"/>
    <property type="molecule type" value="Genomic_DNA"/>
</dbReference>
<evidence type="ECO:0000313" key="3">
    <source>
        <dbReference type="Proteomes" id="UP000280099"/>
    </source>
</evidence>
<proteinExistence type="predicted"/>
<dbReference type="RefSeq" id="WP_229583608.1">
    <property type="nucleotide sequence ID" value="NZ_CP016604.1"/>
</dbReference>
<feature type="transmembrane region" description="Helical" evidence="1">
    <location>
        <begin position="250"/>
        <end position="274"/>
    </location>
</feature>
<reference evidence="2 3" key="1">
    <citation type="submission" date="2018-10" db="EMBL/GenBank/DDBJ databases">
        <title>Genomic Encyclopedia of Type Strains, Phase IV (KMG-IV): sequencing the most valuable type-strain genomes for metagenomic binning, comparative biology and taxonomic classification.</title>
        <authorList>
            <person name="Goeker M."/>
        </authorList>
    </citation>
    <scope>NUCLEOTIDE SEQUENCE [LARGE SCALE GENOMIC DNA]</scope>
    <source>
        <strain evidence="2 3">DSM 23800</strain>
    </source>
</reference>
<evidence type="ECO:0000256" key="1">
    <source>
        <dbReference type="SAM" id="Phobius"/>
    </source>
</evidence>
<keyword evidence="1" id="KW-0812">Transmembrane</keyword>
<dbReference type="SUPFAM" id="SSF160355">
    <property type="entry name" value="Bacterial polysaccharide co-polymerase-like"/>
    <property type="match status" value="1"/>
</dbReference>
<accession>A0A420XEC9</accession>
<organism evidence="2 3">
    <name type="scientific">Otariodibacter oris</name>
    <dbReference type="NCBI Taxonomy" id="1032623"/>
    <lineage>
        <taxon>Bacteria</taxon>
        <taxon>Pseudomonadati</taxon>
        <taxon>Pseudomonadota</taxon>
        <taxon>Gammaproteobacteria</taxon>
        <taxon>Pasteurellales</taxon>
        <taxon>Pasteurellaceae</taxon>
        <taxon>Otariodibacter</taxon>
    </lineage>
</organism>